<comment type="caution">
    <text evidence="1">The sequence shown here is derived from an EMBL/GenBank/DDBJ whole genome shotgun (WGS) entry which is preliminary data.</text>
</comment>
<name>X1PBF2_9ZZZZ</name>
<evidence type="ECO:0000313" key="1">
    <source>
        <dbReference type="EMBL" id="GAI39786.1"/>
    </source>
</evidence>
<reference evidence="1" key="1">
    <citation type="journal article" date="2014" name="Front. Microbiol.">
        <title>High frequency of phylogenetically diverse reductive dehalogenase-homologous genes in deep subseafloor sedimentary metagenomes.</title>
        <authorList>
            <person name="Kawai M."/>
            <person name="Futagami T."/>
            <person name="Toyoda A."/>
            <person name="Takaki Y."/>
            <person name="Nishi S."/>
            <person name="Hori S."/>
            <person name="Arai W."/>
            <person name="Tsubouchi T."/>
            <person name="Morono Y."/>
            <person name="Uchiyama I."/>
            <person name="Ito T."/>
            <person name="Fujiyama A."/>
            <person name="Inagaki F."/>
            <person name="Takami H."/>
        </authorList>
    </citation>
    <scope>NUCLEOTIDE SEQUENCE</scope>
    <source>
        <strain evidence="1">Expedition CK06-06</strain>
    </source>
</reference>
<sequence>YSMTTLFPELAHDPSDFEGIRNDIKRLMNDQEFYNKCGAYAFEQVEEMNHENSKRRLLEGMENWGIKL</sequence>
<organism evidence="1">
    <name type="scientific">marine sediment metagenome</name>
    <dbReference type="NCBI Taxonomy" id="412755"/>
    <lineage>
        <taxon>unclassified sequences</taxon>
        <taxon>metagenomes</taxon>
        <taxon>ecological metagenomes</taxon>
    </lineage>
</organism>
<dbReference type="AlphaFoldDB" id="X1PBF2"/>
<proteinExistence type="predicted"/>
<evidence type="ECO:0008006" key="2">
    <source>
        <dbReference type="Google" id="ProtNLM"/>
    </source>
</evidence>
<gene>
    <name evidence="1" type="ORF">S06H3_38835</name>
</gene>
<feature type="non-terminal residue" evidence="1">
    <location>
        <position position="1"/>
    </location>
</feature>
<accession>X1PBF2</accession>
<protein>
    <recommendedName>
        <fullName evidence="2">Glycosyl transferase family 1 domain-containing protein</fullName>
    </recommendedName>
</protein>
<dbReference type="EMBL" id="BARV01023703">
    <property type="protein sequence ID" value="GAI39786.1"/>
    <property type="molecule type" value="Genomic_DNA"/>
</dbReference>